<evidence type="ECO:0000313" key="3">
    <source>
        <dbReference type="Proteomes" id="UP000503017"/>
    </source>
</evidence>
<dbReference type="AlphaFoldDB" id="A0A6M7WUJ9"/>
<dbReference type="EMBL" id="CP033367">
    <property type="protein sequence ID" value="QKD05792.1"/>
    <property type="molecule type" value="Genomic_DNA"/>
</dbReference>
<evidence type="ECO:0000313" key="2">
    <source>
        <dbReference type="EMBL" id="QKD05792.1"/>
    </source>
</evidence>
<sequence>MVPPPRKSLAYATSQGEPGPAGSSVSAGHAFQTTRVQKSSKFTSATPTQITNQLLDTARTHTLVNYNPTTYGRGEPSLSRALAPVSIR</sequence>
<evidence type="ECO:0000256" key="1">
    <source>
        <dbReference type="SAM" id="MobiDB-lite"/>
    </source>
</evidence>
<accession>A0A6M7WUJ9</accession>
<gene>
    <name evidence="2" type="ORF">EB235_33715</name>
</gene>
<dbReference type="Proteomes" id="UP000503017">
    <property type="component" value="Chromosome"/>
</dbReference>
<protein>
    <submittedName>
        <fullName evidence="2">Uncharacterized protein</fullName>
    </submittedName>
</protein>
<name>A0A6M7WUJ9_RHILI</name>
<feature type="region of interest" description="Disordered" evidence="1">
    <location>
        <begin position="1"/>
        <end position="28"/>
    </location>
</feature>
<proteinExistence type="predicted"/>
<reference evidence="2 3" key="1">
    <citation type="submission" date="2018-10" db="EMBL/GenBank/DDBJ databases">
        <authorList>
            <person name="Perry B.J."/>
            <person name="Sullivan J.T."/>
            <person name="Murphy R.J.T."/>
            <person name="Ramsay J.P."/>
            <person name="Ronson C.W."/>
        </authorList>
    </citation>
    <scope>NUCLEOTIDE SEQUENCE [LARGE SCALE GENOMIC DNA]</scope>
    <source>
        <strain evidence="2 3">R88b</strain>
    </source>
</reference>
<organism evidence="2 3">
    <name type="scientific">Mesorhizobium loti R88b</name>
    <dbReference type="NCBI Taxonomy" id="935548"/>
    <lineage>
        <taxon>Bacteria</taxon>
        <taxon>Pseudomonadati</taxon>
        <taxon>Pseudomonadota</taxon>
        <taxon>Alphaproteobacteria</taxon>
        <taxon>Hyphomicrobiales</taxon>
        <taxon>Phyllobacteriaceae</taxon>
        <taxon>Mesorhizobium</taxon>
    </lineage>
</organism>